<dbReference type="EMBL" id="JAHVKP010000001">
    <property type="protein sequence ID" value="MBY6216871.1"/>
    <property type="molecule type" value="Genomic_DNA"/>
</dbReference>
<dbReference type="AlphaFoldDB" id="A0A9Q3RYN0"/>
<dbReference type="RefSeq" id="WP_222404140.1">
    <property type="nucleotide sequence ID" value="NZ_JAHVKP010000001.1"/>
</dbReference>
<comment type="caution">
    <text evidence="1">The sequence shown here is derived from an EMBL/GenBank/DDBJ whole genome shotgun (WGS) entry which is preliminary data.</text>
</comment>
<reference evidence="1" key="1">
    <citation type="submission" date="2021-06" db="EMBL/GenBank/DDBJ databases">
        <title>50 bacteria genomes isolated from Dapeng, Shenzhen, China.</title>
        <authorList>
            <person name="Zheng W."/>
            <person name="Yu S."/>
            <person name="Huang Y."/>
        </authorList>
    </citation>
    <scope>NUCLEOTIDE SEQUENCE</scope>
    <source>
        <strain evidence="1">DP4N28-2</strain>
    </source>
</reference>
<protein>
    <submittedName>
        <fullName evidence="1">Uncharacterized protein</fullName>
    </submittedName>
</protein>
<organism evidence="1 2">
    <name type="scientific">Qipengyuania aquimaris</name>
    <dbReference type="NCBI Taxonomy" id="255984"/>
    <lineage>
        <taxon>Bacteria</taxon>
        <taxon>Pseudomonadati</taxon>
        <taxon>Pseudomonadota</taxon>
        <taxon>Alphaproteobacteria</taxon>
        <taxon>Sphingomonadales</taxon>
        <taxon>Erythrobacteraceae</taxon>
        <taxon>Qipengyuania</taxon>
    </lineage>
</organism>
<accession>A0A9Q3RYN0</accession>
<dbReference type="Proteomes" id="UP000824927">
    <property type="component" value="Unassembled WGS sequence"/>
</dbReference>
<proteinExistence type="predicted"/>
<name>A0A9Q3RYN0_9SPHN</name>
<evidence type="ECO:0000313" key="2">
    <source>
        <dbReference type="Proteomes" id="UP000824927"/>
    </source>
</evidence>
<gene>
    <name evidence="1" type="ORF">KUV31_00775</name>
</gene>
<evidence type="ECO:0000313" key="1">
    <source>
        <dbReference type="EMBL" id="MBY6216871.1"/>
    </source>
</evidence>
<sequence>MTVITRPRVLLASIMIISAALAALYFEPLSRAIGIANPDAVAMHEARIEFARAIEAPRSEDWHGALREQGLRPSVIGDPIPATRIEEIDEDCVGRGSYLLSHDEGARPILMSAPHRGYDRYTGTLALQLVGEGGLAAGAWNSAPRKARKACRNAADLARSPLNHFTAFALAFSDSYPAGRIVQLHGFDRSVRQSQAGAEADVILSNGTENAGENLFDIADCMSASFARRNVLVYPNDVRELGALTNAQGQALREDGFGSFVHVELSLSLRRELVDDPEARRAFLGCLSVGIAG</sequence>